<dbReference type="PANTHER" id="PTHR24305">
    <property type="entry name" value="CYTOCHROME P450"/>
    <property type="match status" value="1"/>
</dbReference>
<sequence length="544" mass="60061">MGFGRHDSETATSYGYAGSGSSLQPEPAVLNAEPGVALPKPLPGIPYNKDALKTILGDGAEIQKIRRAGGSARNWFGQQTARHMSPLVQAFLAPFTKPVLILSDFREAQDILLCRNKEFDRASRASDALRGVIPWHHIGMRTADPQFRRNRELVKDLMTPHFLNTVNAPAIYDNAQIFLGLWRVKAQLAGGRPFQAGEDIHVMTFDIIKVVALGEDDSRSMTAQYLDTVRSATSADQMSETTKDIVFVFAKNEANDDLRAHQTQQEAVGESITHPSPKLFHIFHNLTAPMREAFALKTSMLERQVSLAVKQFKAGEGVKSALDYMIQREASAAKKAGRQPLFDTPSMRDELYGYIGAGHDTTSTAFQWGLKHLTVHQCAQKKLRDSLRAAYAKAFDAGRQPSVADITKTSVPYLDAVIEEVLRLSAPVRQLVREAMVDTTLLGHRVPKGTTTDSWDHADPQAFVPERWLKKTVVDDGAAEAEAHHYDAQAGPFLSFGTGIRGCFGRRLAYLELRILMTLLLWNFEARSPAPGAEHVGAGRPLDH</sequence>
<proteinExistence type="inferred from homology"/>
<dbReference type="GO" id="GO:0004497">
    <property type="term" value="F:monooxygenase activity"/>
    <property type="evidence" value="ECO:0007669"/>
    <property type="project" value="UniProtKB-KW"/>
</dbReference>
<keyword evidence="4 6" id="KW-0479">Metal-binding</keyword>
<dbReference type="GO" id="GO:0020037">
    <property type="term" value="F:heme binding"/>
    <property type="evidence" value="ECO:0007669"/>
    <property type="project" value="InterPro"/>
</dbReference>
<dbReference type="GO" id="GO:0016705">
    <property type="term" value="F:oxidoreductase activity, acting on paired donors, with incorporation or reduction of molecular oxygen"/>
    <property type="evidence" value="ECO:0007669"/>
    <property type="project" value="InterPro"/>
</dbReference>
<evidence type="ECO:0000256" key="2">
    <source>
        <dbReference type="ARBA" id="ARBA00010617"/>
    </source>
</evidence>
<dbReference type="PRINTS" id="PR00385">
    <property type="entry name" value="P450"/>
</dbReference>
<keyword evidence="7" id="KW-0560">Oxidoreductase</keyword>
<comment type="caution">
    <text evidence="8">The sequence shown here is derived from an EMBL/GenBank/DDBJ whole genome shotgun (WGS) entry which is preliminary data.</text>
</comment>
<evidence type="ECO:0000313" key="8">
    <source>
        <dbReference type="EMBL" id="RYO89312.1"/>
    </source>
</evidence>
<reference evidence="8 9" key="1">
    <citation type="submission" date="2018-06" db="EMBL/GenBank/DDBJ databases">
        <title>Complete Genomes of Monosporascus.</title>
        <authorList>
            <person name="Robinson A.J."/>
            <person name="Natvig D.O."/>
        </authorList>
    </citation>
    <scope>NUCLEOTIDE SEQUENCE [LARGE SCALE GENOMIC DNA]</scope>
    <source>
        <strain evidence="8 9">CBS 110550</strain>
    </source>
</reference>
<comment type="cofactor">
    <cofactor evidence="1 6">
        <name>heme</name>
        <dbReference type="ChEBI" id="CHEBI:30413"/>
    </cofactor>
</comment>
<evidence type="ECO:0000256" key="7">
    <source>
        <dbReference type="RuleBase" id="RU000461"/>
    </source>
</evidence>
<comment type="similarity">
    <text evidence="2 7">Belongs to the cytochrome P450 family.</text>
</comment>
<dbReference type="InterPro" id="IPR002401">
    <property type="entry name" value="Cyt_P450_E_grp-I"/>
</dbReference>
<dbReference type="Gene3D" id="1.10.630.10">
    <property type="entry name" value="Cytochrome P450"/>
    <property type="match status" value="1"/>
</dbReference>
<dbReference type="InterPro" id="IPR017972">
    <property type="entry name" value="Cyt_P450_CS"/>
</dbReference>
<keyword evidence="5 6" id="KW-0408">Iron</keyword>
<protein>
    <recommendedName>
        <fullName evidence="10">Cytochrome P450</fullName>
    </recommendedName>
</protein>
<dbReference type="PROSITE" id="PS00086">
    <property type="entry name" value="CYTOCHROME_P450"/>
    <property type="match status" value="1"/>
</dbReference>
<dbReference type="AlphaFoldDB" id="A0A4Q4SX39"/>
<feature type="binding site" description="axial binding residue" evidence="6">
    <location>
        <position position="503"/>
    </location>
    <ligand>
        <name>heme</name>
        <dbReference type="ChEBI" id="CHEBI:30413"/>
    </ligand>
    <ligandPart>
        <name>Fe</name>
        <dbReference type="ChEBI" id="CHEBI:18248"/>
    </ligandPart>
</feature>
<dbReference type="Pfam" id="PF00067">
    <property type="entry name" value="p450"/>
    <property type="match status" value="1"/>
</dbReference>
<dbReference type="STRING" id="155417.A0A4Q4SX39"/>
<evidence type="ECO:0000256" key="3">
    <source>
        <dbReference type="ARBA" id="ARBA00022617"/>
    </source>
</evidence>
<dbReference type="OrthoDB" id="1470350at2759"/>
<gene>
    <name evidence="8" type="ORF">DL764_008606</name>
</gene>
<dbReference type="SUPFAM" id="SSF48264">
    <property type="entry name" value="Cytochrome P450"/>
    <property type="match status" value="1"/>
</dbReference>
<evidence type="ECO:0000256" key="6">
    <source>
        <dbReference type="PIRSR" id="PIRSR602401-1"/>
    </source>
</evidence>
<evidence type="ECO:0000313" key="9">
    <source>
        <dbReference type="Proteomes" id="UP000293360"/>
    </source>
</evidence>
<evidence type="ECO:0000256" key="4">
    <source>
        <dbReference type="ARBA" id="ARBA00022723"/>
    </source>
</evidence>
<dbReference type="InterPro" id="IPR001128">
    <property type="entry name" value="Cyt_P450"/>
</dbReference>
<dbReference type="PRINTS" id="PR00463">
    <property type="entry name" value="EP450I"/>
</dbReference>
<dbReference type="EMBL" id="QJNU01000697">
    <property type="protein sequence ID" value="RYO89312.1"/>
    <property type="molecule type" value="Genomic_DNA"/>
</dbReference>
<dbReference type="InterPro" id="IPR036396">
    <property type="entry name" value="Cyt_P450_sf"/>
</dbReference>
<name>A0A4Q4SX39_9PEZI</name>
<keyword evidence="9" id="KW-1185">Reference proteome</keyword>
<evidence type="ECO:0000256" key="5">
    <source>
        <dbReference type="ARBA" id="ARBA00023004"/>
    </source>
</evidence>
<dbReference type="PANTHER" id="PTHR24305:SF232">
    <property type="entry name" value="P450, PUTATIVE (EUROFUNG)-RELATED"/>
    <property type="match status" value="1"/>
</dbReference>
<keyword evidence="7" id="KW-0503">Monooxygenase</keyword>
<dbReference type="InterPro" id="IPR050121">
    <property type="entry name" value="Cytochrome_P450_monoxygenase"/>
</dbReference>
<organism evidence="8 9">
    <name type="scientific">Monosporascus ibericus</name>
    <dbReference type="NCBI Taxonomy" id="155417"/>
    <lineage>
        <taxon>Eukaryota</taxon>
        <taxon>Fungi</taxon>
        <taxon>Dikarya</taxon>
        <taxon>Ascomycota</taxon>
        <taxon>Pezizomycotina</taxon>
        <taxon>Sordariomycetes</taxon>
        <taxon>Xylariomycetidae</taxon>
        <taxon>Xylariales</taxon>
        <taxon>Xylariales incertae sedis</taxon>
        <taxon>Monosporascus</taxon>
    </lineage>
</organism>
<evidence type="ECO:0008006" key="10">
    <source>
        <dbReference type="Google" id="ProtNLM"/>
    </source>
</evidence>
<accession>A0A4Q4SX39</accession>
<dbReference type="Proteomes" id="UP000293360">
    <property type="component" value="Unassembled WGS sequence"/>
</dbReference>
<evidence type="ECO:0000256" key="1">
    <source>
        <dbReference type="ARBA" id="ARBA00001971"/>
    </source>
</evidence>
<dbReference type="GO" id="GO:0005506">
    <property type="term" value="F:iron ion binding"/>
    <property type="evidence" value="ECO:0007669"/>
    <property type="project" value="InterPro"/>
</dbReference>
<keyword evidence="3 6" id="KW-0349">Heme</keyword>